<comment type="caution">
    <text evidence="2">The sequence shown here is derived from an EMBL/GenBank/DDBJ whole genome shotgun (WGS) entry which is preliminary data.</text>
</comment>
<sequence length="102" mass="11851">MSTNVVPPPRRMSRRYTPFAMNPSSFVPEKSAAKPPSPNQTPQERTIKKLRLSKAMAIPRGPRCPKPAGEWRRRSRRRPPDRRQQTDSSWELSPIRMFRLGL</sequence>
<evidence type="ECO:0000313" key="2">
    <source>
        <dbReference type="EMBL" id="KAJ6843654.1"/>
    </source>
</evidence>
<dbReference type="Proteomes" id="UP001140949">
    <property type="component" value="Unassembled WGS sequence"/>
</dbReference>
<name>A0AAX6HT35_IRIPA</name>
<keyword evidence="3" id="KW-1185">Reference proteome</keyword>
<evidence type="ECO:0000313" key="3">
    <source>
        <dbReference type="Proteomes" id="UP001140949"/>
    </source>
</evidence>
<evidence type="ECO:0000256" key="1">
    <source>
        <dbReference type="SAM" id="MobiDB-lite"/>
    </source>
</evidence>
<organism evidence="2 3">
    <name type="scientific">Iris pallida</name>
    <name type="common">Sweet iris</name>
    <dbReference type="NCBI Taxonomy" id="29817"/>
    <lineage>
        <taxon>Eukaryota</taxon>
        <taxon>Viridiplantae</taxon>
        <taxon>Streptophyta</taxon>
        <taxon>Embryophyta</taxon>
        <taxon>Tracheophyta</taxon>
        <taxon>Spermatophyta</taxon>
        <taxon>Magnoliopsida</taxon>
        <taxon>Liliopsida</taxon>
        <taxon>Asparagales</taxon>
        <taxon>Iridaceae</taxon>
        <taxon>Iridoideae</taxon>
        <taxon>Irideae</taxon>
        <taxon>Iris</taxon>
    </lineage>
</organism>
<reference evidence="2" key="2">
    <citation type="submission" date="2023-04" db="EMBL/GenBank/DDBJ databases">
        <authorList>
            <person name="Bruccoleri R.E."/>
            <person name="Oakeley E.J."/>
            <person name="Faust A.-M."/>
            <person name="Dessus-Babus S."/>
            <person name="Altorfer M."/>
            <person name="Burckhardt D."/>
            <person name="Oertli M."/>
            <person name="Naumann U."/>
            <person name="Petersen F."/>
            <person name="Wong J."/>
        </authorList>
    </citation>
    <scope>NUCLEOTIDE SEQUENCE</scope>
    <source>
        <strain evidence="2">GSM-AAB239-AS_SAM_17_03QT</strain>
        <tissue evidence="2">Leaf</tissue>
    </source>
</reference>
<gene>
    <name evidence="2" type="ORF">M6B38_295865</name>
</gene>
<feature type="region of interest" description="Disordered" evidence="1">
    <location>
        <begin position="58"/>
        <end position="90"/>
    </location>
</feature>
<accession>A0AAX6HT35</accession>
<reference evidence="2" key="1">
    <citation type="journal article" date="2023" name="GigaByte">
        <title>Genome assembly of the bearded iris, Iris pallida Lam.</title>
        <authorList>
            <person name="Bruccoleri R.E."/>
            <person name="Oakeley E.J."/>
            <person name="Faust A.M.E."/>
            <person name="Altorfer M."/>
            <person name="Dessus-Babus S."/>
            <person name="Burckhardt D."/>
            <person name="Oertli M."/>
            <person name="Naumann U."/>
            <person name="Petersen F."/>
            <person name="Wong J."/>
        </authorList>
    </citation>
    <scope>NUCLEOTIDE SEQUENCE</scope>
    <source>
        <strain evidence="2">GSM-AAB239-AS_SAM_17_03QT</strain>
    </source>
</reference>
<proteinExistence type="predicted"/>
<feature type="compositionally biased region" description="Pro residues" evidence="1">
    <location>
        <begin position="1"/>
        <end position="10"/>
    </location>
</feature>
<dbReference type="EMBL" id="JANAVB010007164">
    <property type="protein sequence ID" value="KAJ6843654.1"/>
    <property type="molecule type" value="Genomic_DNA"/>
</dbReference>
<feature type="region of interest" description="Disordered" evidence="1">
    <location>
        <begin position="1"/>
        <end position="45"/>
    </location>
</feature>
<protein>
    <submittedName>
        <fullName evidence="2">CBS domain-containing protein CBSCBSPB3-like</fullName>
    </submittedName>
</protein>
<dbReference type="AlphaFoldDB" id="A0AAX6HT35"/>